<dbReference type="Proteomes" id="UP001524478">
    <property type="component" value="Unassembled WGS sequence"/>
</dbReference>
<accession>A0ABT1S5W5</accession>
<dbReference type="PANTHER" id="PTHR13633">
    <property type="entry name" value="MITOCHONDRIAL TRANSCRIPTION RESCUE FACTOR 1"/>
    <property type="match status" value="1"/>
</dbReference>
<comment type="caution">
    <text evidence="3">The sequence shown here is derived from an EMBL/GenBank/DDBJ whole genome shotgun (WGS) entry which is preliminary data.</text>
</comment>
<protein>
    <submittedName>
        <fullName evidence="3">YlmH/Sll1252 family protein</fullName>
    </submittedName>
</protein>
<dbReference type="Pfam" id="PF01479">
    <property type="entry name" value="S4"/>
    <property type="match status" value="1"/>
</dbReference>
<reference evidence="3 4" key="1">
    <citation type="submission" date="2022-06" db="EMBL/GenBank/DDBJ databases">
        <title>Isolation of gut microbiota from human fecal samples.</title>
        <authorList>
            <person name="Pamer E.G."/>
            <person name="Barat B."/>
            <person name="Waligurski E."/>
            <person name="Medina S."/>
            <person name="Paddock L."/>
            <person name="Mostad J."/>
        </authorList>
    </citation>
    <scope>NUCLEOTIDE SEQUENCE [LARGE SCALE GENOMIC DNA]</scope>
    <source>
        <strain evidence="3 4">DFI.7.95</strain>
    </source>
</reference>
<dbReference type="InterPro" id="IPR040591">
    <property type="entry name" value="RqcP2_RBD"/>
</dbReference>
<dbReference type="InterPro" id="IPR002942">
    <property type="entry name" value="S4_RNA-bd"/>
</dbReference>
<evidence type="ECO:0000259" key="2">
    <source>
        <dbReference type="SMART" id="SM00363"/>
    </source>
</evidence>
<keyword evidence="4" id="KW-1185">Reference proteome</keyword>
<dbReference type="SMART" id="SM00363">
    <property type="entry name" value="S4"/>
    <property type="match status" value="1"/>
</dbReference>
<organism evidence="3 4">
    <name type="scientific">Tissierella carlieri</name>
    <dbReference type="NCBI Taxonomy" id="689904"/>
    <lineage>
        <taxon>Bacteria</taxon>
        <taxon>Bacillati</taxon>
        <taxon>Bacillota</taxon>
        <taxon>Tissierellia</taxon>
        <taxon>Tissierellales</taxon>
        <taxon>Tissierellaceae</taxon>
        <taxon>Tissierella</taxon>
    </lineage>
</organism>
<sequence length="261" mass="29891">MKIDKDKYTSHIKDNDKIIDMRRIIDKVEIVMNNHSCESTDFLDPYERLLAKSILNRFDEIDYLENGGTIQAERQIITIYPSYYDPDNLPQKITALRIYGDLDGLSHKDFLGAILNLGIKRSKIGDILVHGDYTDVVIKKDIGDFLLFNLEKVANKKVRIEEKSLNSISSVEILYKEINKTLSSYRLDVYISSSYNLSRQESMDIIKSGYVKVNWEPIDKPAKELEVGDVISIRGYGRSILHSVEGLSKKGKIKATIRILI</sequence>
<gene>
    <name evidence="3" type="ORF">NE686_02070</name>
</gene>
<dbReference type="CDD" id="cd00165">
    <property type="entry name" value="S4"/>
    <property type="match status" value="1"/>
</dbReference>
<dbReference type="PANTHER" id="PTHR13633:SF3">
    <property type="entry name" value="MITOCHONDRIAL TRANSCRIPTION RESCUE FACTOR 1"/>
    <property type="match status" value="1"/>
</dbReference>
<evidence type="ECO:0000313" key="4">
    <source>
        <dbReference type="Proteomes" id="UP001524478"/>
    </source>
</evidence>
<dbReference type="EMBL" id="JANGAC010000001">
    <property type="protein sequence ID" value="MCQ4921861.1"/>
    <property type="molecule type" value="Genomic_DNA"/>
</dbReference>
<name>A0ABT1S5W5_9FIRM</name>
<dbReference type="RefSeq" id="WP_216562347.1">
    <property type="nucleotide sequence ID" value="NZ_JAHLOH010000053.1"/>
</dbReference>
<proteinExistence type="predicted"/>
<keyword evidence="1" id="KW-0694">RNA-binding</keyword>
<dbReference type="PROSITE" id="PS50889">
    <property type="entry name" value="S4"/>
    <property type="match status" value="1"/>
</dbReference>
<dbReference type="Pfam" id="PF17774">
    <property type="entry name" value="YlmH_RBD"/>
    <property type="match status" value="1"/>
</dbReference>
<feature type="domain" description="RNA-binding S4" evidence="2">
    <location>
        <begin position="185"/>
        <end position="245"/>
    </location>
</feature>
<evidence type="ECO:0000256" key="1">
    <source>
        <dbReference type="PROSITE-ProRule" id="PRU00182"/>
    </source>
</evidence>
<evidence type="ECO:0000313" key="3">
    <source>
        <dbReference type="EMBL" id="MCQ4921861.1"/>
    </source>
</evidence>